<dbReference type="Pfam" id="PF04578">
    <property type="entry name" value="DUF594"/>
    <property type="match status" value="1"/>
</dbReference>
<dbReference type="OrthoDB" id="689263at2759"/>
<accession>A0A6G1F6W0</accession>
<proteinExistence type="predicted"/>
<keyword evidence="2" id="KW-1185">Reference proteome</keyword>
<name>A0A6G1F6W0_9ORYZ</name>
<dbReference type="InterPro" id="IPR007658">
    <property type="entry name" value="DUF594"/>
</dbReference>
<organism evidence="1 2">
    <name type="scientific">Oryza meyeriana var. granulata</name>
    <dbReference type="NCBI Taxonomy" id="110450"/>
    <lineage>
        <taxon>Eukaryota</taxon>
        <taxon>Viridiplantae</taxon>
        <taxon>Streptophyta</taxon>
        <taxon>Embryophyta</taxon>
        <taxon>Tracheophyta</taxon>
        <taxon>Spermatophyta</taxon>
        <taxon>Magnoliopsida</taxon>
        <taxon>Liliopsida</taxon>
        <taxon>Poales</taxon>
        <taxon>Poaceae</taxon>
        <taxon>BOP clade</taxon>
        <taxon>Oryzoideae</taxon>
        <taxon>Oryzeae</taxon>
        <taxon>Oryzinae</taxon>
        <taxon>Oryza</taxon>
        <taxon>Oryza meyeriana</taxon>
    </lineage>
</organism>
<dbReference type="AlphaFoldDB" id="A0A6G1F6W0"/>
<evidence type="ECO:0000313" key="1">
    <source>
        <dbReference type="EMBL" id="KAF0932657.1"/>
    </source>
</evidence>
<sequence length="141" mass="15870">MAIKRCRDTCAEARRLFLKDHIMAAATKGKGSRGRRAVSEDTAHKVLFEVDTPLHASVVKGDKCKSVLWDGCFLARQLRRITDEPGSEPGREWRVVSKVWVEMLCYAAVHCGGYQHADRLKDGGELITFAKQMLDIIDRDP</sequence>
<dbReference type="EMBL" id="SPHZ02000001">
    <property type="protein sequence ID" value="KAF0932657.1"/>
    <property type="molecule type" value="Genomic_DNA"/>
</dbReference>
<evidence type="ECO:0000313" key="2">
    <source>
        <dbReference type="Proteomes" id="UP000479710"/>
    </source>
</evidence>
<dbReference type="PANTHER" id="PTHR31325">
    <property type="entry name" value="OS01G0798800 PROTEIN-RELATED"/>
    <property type="match status" value="1"/>
</dbReference>
<dbReference type="Proteomes" id="UP000479710">
    <property type="component" value="Unassembled WGS sequence"/>
</dbReference>
<comment type="caution">
    <text evidence="1">The sequence shown here is derived from an EMBL/GenBank/DDBJ whole genome shotgun (WGS) entry which is preliminary data.</text>
</comment>
<reference evidence="1 2" key="1">
    <citation type="submission" date="2019-11" db="EMBL/GenBank/DDBJ databases">
        <title>Whole genome sequence of Oryza granulata.</title>
        <authorList>
            <person name="Li W."/>
        </authorList>
    </citation>
    <scope>NUCLEOTIDE SEQUENCE [LARGE SCALE GENOMIC DNA]</scope>
    <source>
        <strain evidence="2">cv. Menghai</strain>
        <tissue evidence="1">Leaf</tissue>
    </source>
</reference>
<gene>
    <name evidence="1" type="ORF">E2562_011959</name>
</gene>
<protein>
    <submittedName>
        <fullName evidence="1">Uncharacterized protein</fullName>
    </submittedName>
</protein>